<evidence type="ECO:0000313" key="3">
    <source>
        <dbReference type="Proteomes" id="UP001403094"/>
    </source>
</evidence>
<accession>A0ABN2V7H1</accession>
<dbReference type="RefSeq" id="WP_176128374.1">
    <property type="nucleotide sequence ID" value="NZ_BAAANQ010000004.1"/>
</dbReference>
<dbReference type="EMBL" id="BAAANQ010000004">
    <property type="protein sequence ID" value="GAA2053278.1"/>
    <property type="molecule type" value="Genomic_DNA"/>
</dbReference>
<feature type="coiled-coil region" evidence="1">
    <location>
        <begin position="63"/>
        <end position="90"/>
    </location>
</feature>
<organism evidence="2 3">
    <name type="scientific">Streptomyces cheonanensis</name>
    <dbReference type="NCBI Taxonomy" id="312720"/>
    <lineage>
        <taxon>Bacteria</taxon>
        <taxon>Bacillati</taxon>
        <taxon>Actinomycetota</taxon>
        <taxon>Actinomycetes</taxon>
        <taxon>Kitasatosporales</taxon>
        <taxon>Streptomycetaceae</taxon>
        <taxon>Streptomyces</taxon>
    </lineage>
</organism>
<proteinExistence type="predicted"/>
<name>A0ABN2V7H1_9ACTN</name>
<keyword evidence="3" id="KW-1185">Reference proteome</keyword>
<dbReference type="Proteomes" id="UP001403094">
    <property type="component" value="Unassembled WGS sequence"/>
</dbReference>
<reference evidence="2 3" key="1">
    <citation type="journal article" date="2019" name="Int. J. Syst. Evol. Microbiol.">
        <title>The Global Catalogue of Microorganisms (GCM) 10K type strain sequencing project: providing services to taxonomists for standard genome sequencing and annotation.</title>
        <authorList>
            <consortium name="The Broad Institute Genomics Platform"/>
            <consortium name="The Broad Institute Genome Sequencing Center for Infectious Disease"/>
            <person name="Wu L."/>
            <person name="Ma J."/>
        </authorList>
    </citation>
    <scope>NUCLEOTIDE SEQUENCE [LARGE SCALE GENOMIC DNA]</scope>
    <source>
        <strain evidence="2 3">JCM 14549</strain>
    </source>
</reference>
<sequence length="177" mass="19557">MIRIVTTRRLQQIEADRDAARTRTAEVQNAADRALTRHLSAQRKLTERARQAEHDTAQTLFRAELAESEVTSLRKDVAELVREIQAAENTDVPVFIVLYKQRVHSVHATEDAAYRAAETDPTDPAPAGQWQGWKPFVGHGSETGWTIRRVYVRGLLAGVHGRSSRVHGASAGGGQNG</sequence>
<comment type="caution">
    <text evidence="2">The sequence shown here is derived from an EMBL/GenBank/DDBJ whole genome shotgun (WGS) entry which is preliminary data.</text>
</comment>
<protein>
    <submittedName>
        <fullName evidence="2">Uncharacterized protein</fullName>
    </submittedName>
</protein>
<gene>
    <name evidence="2" type="ORF">GCM10009757_28030</name>
</gene>
<keyword evidence="1" id="KW-0175">Coiled coil</keyword>
<evidence type="ECO:0000313" key="2">
    <source>
        <dbReference type="EMBL" id="GAA2053278.1"/>
    </source>
</evidence>
<evidence type="ECO:0000256" key="1">
    <source>
        <dbReference type="SAM" id="Coils"/>
    </source>
</evidence>